<dbReference type="AlphaFoldDB" id="A0A5J4T529"/>
<dbReference type="Proteomes" id="UP000324800">
    <property type="component" value="Unassembled WGS sequence"/>
</dbReference>
<gene>
    <name evidence="1" type="ORF">EZS28_050967</name>
</gene>
<accession>A0A5J4T529</accession>
<reference evidence="1 2" key="1">
    <citation type="submission" date="2019-03" db="EMBL/GenBank/DDBJ databases">
        <title>Single cell metagenomics reveals metabolic interactions within the superorganism composed of flagellate Streblomastix strix and complex community of Bacteroidetes bacteria on its surface.</title>
        <authorList>
            <person name="Treitli S.C."/>
            <person name="Kolisko M."/>
            <person name="Husnik F."/>
            <person name="Keeling P."/>
            <person name="Hampl V."/>
        </authorList>
    </citation>
    <scope>NUCLEOTIDE SEQUENCE [LARGE SCALE GENOMIC DNA]</scope>
    <source>
        <strain evidence="1">ST1C</strain>
    </source>
</reference>
<evidence type="ECO:0000313" key="2">
    <source>
        <dbReference type="Proteomes" id="UP000324800"/>
    </source>
</evidence>
<organism evidence="1 2">
    <name type="scientific">Streblomastix strix</name>
    <dbReference type="NCBI Taxonomy" id="222440"/>
    <lineage>
        <taxon>Eukaryota</taxon>
        <taxon>Metamonada</taxon>
        <taxon>Preaxostyla</taxon>
        <taxon>Oxymonadida</taxon>
        <taxon>Streblomastigidae</taxon>
        <taxon>Streblomastix</taxon>
    </lineage>
</organism>
<evidence type="ECO:0000313" key="1">
    <source>
        <dbReference type="EMBL" id="KAA6353506.1"/>
    </source>
</evidence>
<name>A0A5J4T529_9EUKA</name>
<comment type="caution">
    <text evidence="1">The sequence shown here is derived from an EMBL/GenBank/DDBJ whole genome shotgun (WGS) entry which is preliminary data.</text>
</comment>
<protein>
    <submittedName>
        <fullName evidence="1">Uncharacterized protein</fullName>
    </submittedName>
</protein>
<dbReference type="EMBL" id="SNRW01037987">
    <property type="protein sequence ID" value="KAA6353506.1"/>
    <property type="molecule type" value="Genomic_DNA"/>
</dbReference>
<sequence>SRVVVDPNIYNLESLQETLPFENSGQLRQWKRKNISGQLLTGRAYLKQWEREVKDAELMENDVEEDSDCENSEESNDNFVSSQCCISASCRAF</sequence>
<feature type="non-terminal residue" evidence="1">
    <location>
        <position position="1"/>
    </location>
</feature>
<proteinExistence type="predicted"/>